<dbReference type="GO" id="GO:0032040">
    <property type="term" value="C:small-subunit processome"/>
    <property type="evidence" value="ECO:0007669"/>
    <property type="project" value="TreeGrafter"/>
</dbReference>
<dbReference type="GO" id="GO:0045943">
    <property type="term" value="P:positive regulation of transcription by RNA polymerase I"/>
    <property type="evidence" value="ECO:0007669"/>
    <property type="project" value="TreeGrafter"/>
</dbReference>
<dbReference type="OrthoDB" id="31183at2759"/>
<sequence>MERYEGNVECATAEEHTAAEYPKQLILSSLLPNGPSGWCAAGQGTARVLFPHRSGGPVSEEHKEPTDPAACSTLSHPLRGSLSAAGAAQDCGNLHICRLHSGQARRCLQSAHHPQCCGVHYTHSAAEYRTKRSTGHTRAEGIRRHLHGCASAQKAVALCDALSCPRSQGASLAVPVYLFLCVFESQVLLESLPHKVALDKLRLDFARELTLMFQEPSVALETCIRLLDYLGQLPVDKSNPSGASGGGSSSLLSTDSIEWQAKMKSANPGNLLPHYQALILQTLAFVDVISRALQAASGNSSLEKYWRVLSNHAQDVLDNAIGMLAPEYFLNVINDLLEHPLIQVRIKVLEPI</sequence>
<dbReference type="STRING" id="7266.A0A3B0K987"/>
<dbReference type="InterPro" id="IPR056473">
    <property type="entry name" value="HEAT_Utp10/HEAT1"/>
</dbReference>
<reference evidence="4" key="1">
    <citation type="submission" date="2018-01" db="EMBL/GenBank/DDBJ databases">
        <authorList>
            <person name="Alioto T."/>
            <person name="Alioto T."/>
        </authorList>
    </citation>
    <scope>NUCLEOTIDE SEQUENCE [LARGE SCALE GENOMIC DNA]</scope>
</reference>
<dbReference type="InterPro" id="IPR040191">
    <property type="entry name" value="UTP10"/>
</dbReference>
<dbReference type="Proteomes" id="UP000268350">
    <property type="component" value="Unassembled WGS sequence"/>
</dbReference>
<keyword evidence="1" id="KW-0698">rRNA processing</keyword>
<evidence type="ECO:0000256" key="1">
    <source>
        <dbReference type="RuleBase" id="RU367065"/>
    </source>
</evidence>
<dbReference type="AlphaFoldDB" id="A0A3B0K987"/>
<keyword evidence="4" id="KW-1185">Reference proteome</keyword>
<name>A0A3B0K987_DROGU</name>
<dbReference type="EMBL" id="OUUW01000006">
    <property type="protein sequence ID" value="SPP81591.1"/>
    <property type="molecule type" value="Genomic_DNA"/>
</dbReference>
<keyword evidence="1" id="KW-0687">Ribonucleoprotein</keyword>
<comment type="function">
    <text evidence="1">Involved in nucleolar processing of pre-18S ribosomal RNA.</text>
</comment>
<keyword evidence="1" id="KW-0690">Ribosome biogenesis</keyword>
<dbReference type="GO" id="GO:0000462">
    <property type="term" value="P:maturation of SSU-rRNA from tricistronic rRNA transcript (SSU-rRNA, 5.8S rRNA, LSU-rRNA)"/>
    <property type="evidence" value="ECO:0007669"/>
    <property type="project" value="TreeGrafter"/>
</dbReference>
<protein>
    <recommendedName>
        <fullName evidence="1">HEAT repeat-containing protein 1</fullName>
    </recommendedName>
</protein>
<dbReference type="GO" id="GO:0034455">
    <property type="term" value="C:t-UTP complex"/>
    <property type="evidence" value="ECO:0007669"/>
    <property type="project" value="TreeGrafter"/>
</dbReference>
<dbReference type="PANTHER" id="PTHR13457">
    <property type="entry name" value="BAP28"/>
    <property type="match status" value="1"/>
</dbReference>
<dbReference type="GO" id="GO:0030515">
    <property type="term" value="F:snoRNA binding"/>
    <property type="evidence" value="ECO:0007669"/>
    <property type="project" value="TreeGrafter"/>
</dbReference>
<accession>A0A3B0K987</accession>
<evidence type="ECO:0000259" key="2">
    <source>
        <dbReference type="Pfam" id="PF23243"/>
    </source>
</evidence>
<dbReference type="Pfam" id="PF23243">
    <property type="entry name" value="HEAT_HEATR1"/>
    <property type="match status" value="1"/>
</dbReference>
<organism evidence="3 4">
    <name type="scientific">Drosophila guanche</name>
    <name type="common">Fruit fly</name>
    <dbReference type="NCBI Taxonomy" id="7266"/>
    <lineage>
        <taxon>Eukaryota</taxon>
        <taxon>Metazoa</taxon>
        <taxon>Ecdysozoa</taxon>
        <taxon>Arthropoda</taxon>
        <taxon>Hexapoda</taxon>
        <taxon>Insecta</taxon>
        <taxon>Pterygota</taxon>
        <taxon>Neoptera</taxon>
        <taxon>Endopterygota</taxon>
        <taxon>Diptera</taxon>
        <taxon>Brachycera</taxon>
        <taxon>Muscomorpha</taxon>
        <taxon>Ephydroidea</taxon>
        <taxon>Drosophilidae</taxon>
        <taxon>Drosophila</taxon>
        <taxon>Sophophora</taxon>
    </lineage>
</organism>
<proteinExistence type="inferred from homology"/>
<feature type="domain" description="Utp10/HEAT1 HEAT-repeats" evidence="2">
    <location>
        <begin position="183"/>
        <end position="319"/>
    </location>
</feature>
<evidence type="ECO:0000313" key="4">
    <source>
        <dbReference type="Proteomes" id="UP000268350"/>
    </source>
</evidence>
<dbReference type="GO" id="GO:0030686">
    <property type="term" value="C:90S preribosome"/>
    <property type="evidence" value="ECO:0007669"/>
    <property type="project" value="TreeGrafter"/>
</dbReference>
<comment type="subcellular location">
    <subcellularLocation>
        <location evidence="1">Nucleus</location>
        <location evidence="1">Nucleolus</location>
    </subcellularLocation>
</comment>
<gene>
    <name evidence="3" type="ORF">DGUA_6G013254</name>
</gene>
<evidence type="ECO:0000313" key="3">
    <source>
        <dbReference type="EMBL" id="SPP81591.1"/>
    </source>
</evidence>
<comment type="similarity">
    <text evidence="1">Belongs to the HEATR1/UTP10 family.</text>
</comment>
<keyword evidence="1" id="KW-0539">Nucleus</keyword>
<dbReference type="PANTHER" id="PTHR13457:SF1">
    <property type="entry name" value="HEAT REPEAT-CONTAINING PROTEIN 1"/>
    <property type="match status" value="1"/>
</dbReference>